<organism evidence="8 9">
    <name type="scientific">Aspergillus cavernicola</name>
    <dbReference type="NCBI Taxonomy" id="176166"/>
    <lineage>
        <taxon>Eukaryota</taxon>
        <taxon>Fungi</taxon>
        <taxon>Dikarya</taxon>
        <taxon>Ascomycota</taxon>
        <taxon>Pezizomycotina</taxon>
        <taxon>Eurotiomycetes</taxon>
        <taxon>Eurotiomycetidae</taxon>
        <taxon>Eurotiales</taxon>
        <taxon>Aspergillaceae</taxon>
        <taxon>Aspergillus</taxon>
        <taxon>Aspergillus subgen. Nidulantes</taxon>
    </lineage>
</organism>
<dbReference type="PROSITE" id="PS00463">
    <property type="entry name" value="ZN2_CY6_FUNGAL_1"/>
    <property type="match status" value="1"/>
</dbReference>
<dbReference type="EMBL" id="JBFXLS010000113">
    <property type="protein sequence ID" value="KAL2815408.1"/>
    <property type="molecule type" value="Genomic_DNA"/>
</dbReference>
<dbReference type="InterPro" id="IPR001138">
    <property type="entry name" value="Zn2Cys6_DnaBD"/>
</dbReference>
<dbReference type="PANTHER" id="PTHR37534">
    <property type="entry name" value="TRANSCRIPTIONAL ACTIVATOR PROTEIN UGA3"/>
    <property type="match status" value="1"/>
</dbReference>
<proteinExistence type="predicted"/>
<dbReference type="Pfam" id="PF00172">
    <property type="entry name" value="Zn_clus"/>
    <property type="match status" value="1"/>
</dbReference>
<dbReference type="SUPFAM" id="SSF57701">
    <property type="entry name" value="Zn2/Cys6 DNA-binding domain"/>
    <property type="match status" value="1"/>
</dbReference>
<keyword evidence="5" id="KW-0539">Nucleus</keyword>
<evidence type="ECO:0000256" key="1">
    <source>
        <dbReference type="ARBA" id="ARBA00004123"/>
    </source>
</evidence>
<evidence type="ECO:0000313" key="9">
    <source>
        <dbReference type="Proteomes" id="UP001610335"/>
    </source>
</evidence>
<dbReference type="Gene3D" id="4.10.240.10">
    <property type="entry name" value="Zn(2)-C6 fungal-type DNA-binding domain"/>
    <property type="match status" value="1"/>
</dbReference>
<evidence type="ECO:0000256" key="2">
    <source>
        <dbReference type="ARBA" id="ARBA00023015"/>
    </source>
</evidence>
<evidence type="ECO:0000256" key="4">
    <source>
        <dbReference type="ARBA" id="ARBA00023163"/>
    </source>
</evidence>
<evidence type="ECO:0000256" key="6">
    <source>
        <dbReference type="SAM" id="MobiDB-lite"/>
    </source>
</evidence>
<feature type="compositionally biased region" description="Basic and acidic residues" evidence="6">
    <location>
        <begin position="134"/>
        <end position="144"/>
    </location>
</feature>
<feature type="region of interest" description="Disordered" evidence="6">
    <location>
        <begin position="1"/>
        <end position="20"/>
    </location>
</feature>
<keyword evidence="4" id="KW-0804">Transcription</keyword>
<feature type="compositionally biased region" description="Basic residues" evidence="6">
    <location>
        <begin position="7"/>
        <end position="16"/>
    </location>
</feature>
<accession>A0ABR4HIV0</accession>
<sequence>MSEQVQKKTKRRHVQGRSRNGCATCRKRHRKCDEHRPQCWQCIVDGIECEGYPLNFIWKNYTSNGCRVLDTPLPAQENSQADLNSRRTPESSQRRASPGSSRSDEAQPGNIQQVHLDMIDFSFLSDASPYRCNEFDWHDEDQDHPATQLPQAPEVPQHTHPFRMHSNDQIDYLEAPSWRERFSRTEQMERPESQAIPSLPEPLNFATAVLSHPTDRSAFEYFIVKLSGVAVAFDDSTHNPYRCQVLPMCFQYRSLMHAVLAISALHRWKAEVGDKSRALFHRTKSTQMCATELASAAHATVRTLTEFISQVVYDDGMSVKGLSQLRPYIESSGGVDSADYGSGMISAGYHGACILAAAFSGQYSQRLLDKSPLTWAGCSLESAELFENIPSSAMMEREASSSRAFSFESCWGCHEDIFNFIGSTTKFAMIMRDYNSDIRDALLCEPLFLAHAQKLERLMLEWEAESSLPDARRREMSLNSSMIFRDATLLYFYRIIWDARNSDPRVQNTLGSLLETLG</sequence>
<keyword evidence="9" id="KW-1185">Reference proteome</keyword>
<dbReference type="Pfam" id="PF11951">
    <property type="entry name" value="Fungal_trans_2"/>
    <property type="match status" value="2"/>
</dbReference>
<evidence type="ECO:0000256" key="5">
    <source>
        <dbReference type="ARBA" id="ARBA00023242"/>
    </source>
</evidence>
<gene>
    <name evidence="8" type="ORF">BDW59DRAFT_166814</name>
</gene>
<evidence type="ECO:0000259" key="7">
    <source>
        <dbReference type="PROSITE" id="PS50048"/>
    </source>
</evidence>
<protein>
    <recommendedName>
        <fullName evidence="7">Zn(2)-C6 fungal-type domain-containing protein</fullName>
    </recommendedName>
</protein>
<comment type="caution">
    <text evidence="8">The sequence shown here is derived from an EMBL/GenBank/DDBJ whole genome shotgun (WGS) entry which is preliminary data.</text>
</comment>
<dbReference type="InterPro" id="IPR036864">
    <property type="entry name" value="Zn2-C6_fun-type_DNA-bd_sf"/>
</dbReference>
<dbReference type="SMART" id="SM00066">
    <property type="entry name" value="GAL4"/>
    <property type="match status" value="1"/>
</dbReference>
<dbReference type="Proteomes" id="UP001610335">
    <property type="component" value="Unassembled WGS sequence"/>
</dbReference>
<dbReference type="PANTHER" id="PTHR37534:SF38">
    <property type="entry name" value="ZN(2)-C6 FUNGAL-TYPE DOMAIN-CONTAINING PROTEIN"/>
    <property type="match status" value="1"/>
</dbReference>
<comment type="subcellular location">
    <subcellularLocation>
        <location evidence="1">Nucleus</location>
    </subcellularLocation>
</comment>
<keyword evidence="2" id="KW-0805">Transcription regulation</keyword>
<reference evidence="8 9" key="1">
    <citation type="submission" date="2024-07" db="EMBL/GenBank/DDBJ databases">
        <title>Section-level genome sequencing and comparative genomics of Aspergillus sections Usti and Cavernicolus.</title>
        <authorList>
            <consortium name="Lawrence Berkeley National Laboratory"/>
            <person name="Nybo J.L."/>
            <person name="Vesth T.C."/>
            <person name="Theobald S."/>
            <person name="Frisvad J.C."/>
            <person name="Larsen T.O."/>
            <person name="Kjaerboelling I."/>
            <person name="Rothschild-Mancinelli K."/>
            <person name="Lyhne E.K."/>
            <person name="Kogle M.E."/>
            <person name="Barry K."/>
            <person name="Clum A."/>
            <person name="Na H."/>
            <person name="Ledsgaard L."/>
            <person name="Lin J."/>
            <person name="Lipzen A."/>
            <person name="Kuo A."/>
            <person name="Riley R."/>
            <person name="Mondo S."/>
            <person name="LaButti K."/>
            <person name="Haridas S."/>
            <person name="Pangalinan J."/>
            <person name="Salamov A.A."/>
            <person name="Simmons B.A."/>
            <person name="Magnuson J.K."/>
            <person name="Chen J."/>
            <person name="Drula E."/>
            <person name="Henrissat B."/>
            <person name="Wiebenga A."/>
            <person name="Lubbers R.J."/>
            <person name="Gomes A.C."/>
            <person name="Makela M.R."/>
            <person name="Stajich J."/>
            <person name="Grigoriev I.V."/>
            <person name="Mortensen U.H."/>
            <person name="De vries R.P."/>
            <person name="Baker S.E."/>
            <person name="Andersen M.R."/>
        </authorList>
    </citation>
    <scope>NUCLEOTIDE SEQUENCE [LARGE SCALE GENOMIC DNA]</scope>
    <source>
        <strain evidence="8 9">CBS 600.67</strain>
    </source>
</reference>
<feature type="compositionally biased region" description="Basic and acidic residues" evidence="6">
    <location>
        <begin position="84"/>
        <end position="93"/>
    </location>
</feature>
<dbReference type="InterPro" id="IPR021858">
    <property type="entry name" value="Fun_TF"/>
</dbReference>
<feature type="domain" description="Zn(2)-C6 fungal-type" evidence="7">
    <location>
        <begin position="21"/>
        <end position="49"/>
    </location>
</feature>
<evidence type="ECO:0000256" key="3">
    <source>
        <dbReference type="ARBA" id="ARBA00023125"/>
    </source>
</evidence>
<feature type="region of interest" description="Disordered" evidence="6">
    <location>
        <begin position="75"/>
        <end position="109"/>
    </location>
</feature>
<name>A0ABR4HIV0_9EURO</name>
<dbReference type="CDD" id="cd00067">
    <property type="entry name" value="GAL4"/>
    <property type="match status" value="1"/>
</dbReference>
<keyword evidence="3" id="KW-0238">DNA-binding</keyword>
<dbReference type="PROSITE" id="PS50048">
    <property type="entry name" value="ZN2_CY6_FUNGAL_2"/>
    <property type="match status" value="1"/>
</dbReference>
<feature type="region of interest" description="Disordered" evidence="6">
    <location>
        <begin position="134"/>
        <end position="162"/>
    </location>
</feature>
<evidence type="ECO:0000313" key="8">
    <source>
        <dbReference type="EMBL" id="KAL2815408.1"/>
    </source>
</evidence>